<evidence type="ECO:0000313" key="7">
    <source>
        <dbReference type="Proteomes" id="UP001144471"/>
    </source>
</evidence>
<evidence type="ECO:0000313" key="6">
    <source>
        <dbReference type="EMBL" id="GLI55277.1"/>
    </source>
</evidence>
<dbReference type="Pfam" id="PF00580">
    <property type="entry name" value="UvrD-helicase"/>
    <property type="match status" value="1"/>
</dbReference>
<dbReference type="RefSeq" id="WP_281833615.1">
    <property type="nucleotide sequence ID" value="NZ_BSDY01000003.1"/>
</dbReference>
<feature type="domain" description="UvrD-like helicase ATP-binding" evidence="5">
    <location>
        <begin position="10"/>
        <end position="238"/>
    </location>
</feature>
<evidence type="ECO:0000256" key="2">
    <source>
        <dbReference type="ARBA" id="ARBA00022801"/>
    </source>
</evidence>
<dbReference type="GO" id="GO:0016787">
    <property type="term" value="F:hydrolase activity"/>
    <property type="evidence" value="ECO:0007669"/>
    <property type="project" value="UniProtKB-KW"/>
</dbReference>
<gene>
    <name evidence="6" type="ORF">PM10SUCC1_07910</name>
</gene>
<proteinExistence type="predicted"/>
<sequence>MRRIIEGNTASGKTTDAISRYNRMLSDKISSNEILVLVANRWEKLRWQREVKYRRAGSLNIYSYFGFVQKEIRVYWPMILEKCDLIKKKSLLPVIMHYEASQSLMYKTVEYYRRKGYLDGIIGEDEGIARKLLSNIVSAALSNTNYRRMGERIYASKPEEGRFSKKFYDEMNEIVNRYIERTLEEGIIDQAAAIYLYSNYLMKDERYISHLKNRYKFLMVDDLELSSISQTDFILNLCQWMRGVILYKNTDGPHGIYQFSKNYLEENLVPLFQKEKLVNQCEGAFDKFLEDFREGLFLERGEAKGYSNIHLDIDNEYKSKTDRKILRLVKNLLEEGVDPREISVVVPRYDVTLDFGLGRIARDHNIRYLYTSKNDKITDNPRVFSLIVLSVLFYRFKNIHLNYDEIKSFLAQVLGINMISASILTDYLSERNYTIKRIERKGEVRGVAQEIIEGLNKVADFIETTPKDIPIDKFFLGVYMEFLLAEEDNSEDIKACKSLIDSARSFLEVMENFGMISDANYEFVKFIRDGAKTTETLDDIGEKLEGNFLSLSTPNSFIGTKRRSRYLIMGEIRNPLYTLKTYNEFQNLWALNKDWRGEVLTGEMEVQKEREELFSVVSRLLRSCEEVYIYGTLFSNKGFEQWSLLSGAIDRIVADN</sequence>
<dbReference type="SUPFAM" id="SSF52540">
    <property type="entry name" value="P-loop containing nucleoside triphosphate hydrolases"/>
    <property type="match status" value="1"/>
</dbReference>
<evidence type="ECO:0000256" key="1">
    <source>
        <dbReference type="ARBA" id="ARBA00022741"/>
    </source>
</evidence>
<keyword evidence="1" id="KW-0547">Nucleotide-binding</keyword>
<dbReference type="GO" id="GO:0005524">
    <property type="term" value="F:ATP binding"/>
    <property type="evidence" value="ECO:0007669"/>
    <property type="project" value="UniProtKB-KW"/>
</dbReference>
<keyword evidence="4" id="KW-0067">ATP-binding</keyword>
<dbReference type="Proteomes" id="UP001144471">
    <property type="component" value="Unassembled WGS sequence"/>
</dbReference>
<dbReference type="InterPro" id="IPR014016">
    <property type="entry name" value="UvrD-like_ATP-bd"/>
</dbReference>
<keyword evidence="7" id="KW-1185">Reference proteome</keyword>
<organism evidence="6 7">
    <name type="scientific">Propionigenium maris DSM 9537</name>
    <dbReference type="NCBI Taxonomy" id="1123000"/>
    <lineage>
        <taxon>Bacteria</taxon>
        <taxon>Fusobacteriati</taxon>
        <taxon>Fusobacteriota</taxon>
        <taxon>Fusobacteriia</taxon>
        <taxon>Fusobacteriales</taxon>
        <taxon>Fusobacteriaceae</taxon>
        <taxon>Propionigenium</taxon>
    </lineage>
</organism>
<dbReference type="EMBL" id="BSDY01000003">
    <property type="protein sequence ID" value="GLI55277.1"/>
    <property type="molecule type" value="Genomic_DNA"/>
</dbReference>
<dbReference type="InterPro" id="IPR027417">
    <property type="entry name" value="P-loop_NTPase"/>
</dbReference>
<dbReference type="AlphaFoldDB" id="A0A9W6LM40"/>
<reference evidence="6" key="1">
    <citation type="submission" date="2022-12" db="EMBL/GenBank/DDBJ databases">
        <title>Reference genome sequencing for broad-spectrum identification of bacterial and archaeal isolates by mass spectrometry.</title>
        <authorList>
            <person name="Sekiguchi Y."/>
            <person name="Tourlousse D.M."/>
        </authorList>
    </citation>
    <scope>NUCLEOTIDE SEQUENCE</scope>
    <source>
        <strain evidence="6">10succ1</strain>
    </source>
</reference>
<dbReference type="Gene3D" id="3.40.50.300">
    <property type="entry name" value="P-loop containing nucleotide triphosphate hydrolases"/>
    <property type="match status" value="1"/>
</dbReference>
<accession>A0A9W6LM40</accession>
<keyword evidence="3" id="KW-0347">Helicase</keyword>
<dbReference type="InterPro" id="IPR013986">
    <property type="entry name" value="DExx_box_DNA_helicase_dom_sf"/>
</dbReference>
<evidence type="ECO:0000256" key="4">
    <source>
        <dbReference type="ARBA" id="ARBA00022840"/>
    </source>
</evidence>
<dbReference type="Gene3D" id="1.10.10.160">
    <property type="match status" value="1"/>
</dbReference>
<dbReference type="GO" id="GO:0004386">
    <property type="term" value="F:helicase activity"/>
    <property type="evidence" value="ECO:0007669"/>
    <property type="project" value="UniProtKB-KW"/>
</dbReference>
<name>A0A9W6LM40_9FUSO</name>
<evidence type="ECO:0000256" key="3">
    <source>
        <dbReference type="ARBA" id="ARBA00022806"/>
    </source>
</evidence>
<keyword evidence="2" id="KW-0378">Hydrolase</keyword>
<protein>
    <recommendedName>
        <fullName evidence="5">UvrD-like helicase ATP-binding domain-containing protein</fullName>
    </recommendedName>
</protein>
<evidence type="ECO:0000259" key="5">
    <source>
        <dbReference type="Pfam" id="PF00580"/>
    </source>
</evidence>
<comment type="caution">
    <text evidence="6">The sequence shown here is derived from an EMBL/GenBank/DDBJ whole genome shotgun (WGS) entry which is preliminary data.</text>
</comment>